<organism evidence="2 3">
    <name type="scientific">Oedothorax gibbosus</name>
    <dbReference type="NCBI Taxonomy" id="931172"/>
    <lineage>
        <taxon>Eukaryota</taxon>
        <taxon>Metazoa</taxon>
        <taxon>Ecdysozoa</taxon>
        <taxon>Arthropoda</taxon>
        <taxon>Chelicerata</taxon>
        <taxon>Arachnida</taxon>
        <taxon>Araneae</taxon>
        <taxon>Araneomorphae</taxon>
        <taxon>Entelegynae</taxon>
        <taxon>Araneoidea</taxon>
        <taxon>Linyphiidae</taxon>
        <taxon>Erigoninae</taxon>
        <taxon>Oedothorax</taxon>
    </lineage>
</organism>
<gene>
    <name evidence="2" type="ORF">JTE90_025824</name>
</gene>
<keyword evidence="1" id="KW-1133">Transmembrane helix</keyword>
<comment type="caution">
    <text evidence="2">The sequence shown here is derived from an EMBL/GenBank/DDBJ whole genome shotgun (WGS) entry which is preliminary data.</text>
</comment>
<proteinExistence type="predicted"/>
<protein>
    <submittedName>
        <fullName evidence="2">Uncharacterized protein</fullName>
    </submittedName>
</protein>
<feature type="transmembrane region" description="Helical" evidence="1">
    <location>
        <begin position="46"/>
        <end position="65"/>
    </location>
</feature>
<accession>A0AAV6UWV0</accession>
<keyword evidence="1" id="KW-0472">Membrane</keyword>
<name>A0AAV6UWV0_9ARAC</name>
<evidence type="ECO:0000256" key="1">
    <source>
        <dbReference type="SAM" id="Phobius"/>
    </source>
</evidence>
<keyword evidence="1" id="KW-0812">Transmembrane</keyword>
<dbReference type="AlphaFoldDB" id="A0AAV6UWV0"/>
<sequence length="75" mass="8864">MSALHFSLDWAAIYWCTFTKNRNLNLGILVFLCDVFYLSADERCVFAFLYIHAAFIFLTFLCFEINCTNEDRTIF</sequence>
<dbReference type="EMBL" id="JAFNEN010000259">
    <property type="protein sequence ID" value="KAG8187786.1"/>
    <property type="molecule type" value="Genomic_DNA"/>
</dbReference>
<keyword evidence="3" id="KW-1185">Reference proteome</keyword>
<reference evidence="2 3" key="1">
    <citation type="journal article" date="2022" name="Nat. Ecol. Evol.">
        <title>A masculinizing supergene underlies an exaggerated male reproductive morph in a spider.</title>
        <authorList>
            <person name="Hendrickx F."/>
            <person name="De Corte Z."/>
            <person name="Sonet G."/>
            <person name="Van Belleghem S.M."/>
            <person name="Kostlbacher S."/>
            <person name="Vangestel C."/>
        </authorList>
    </citation>
    <scope>NUCLEOTIDE SEQUENCE [LARGE SCALE GENOMIC DNA]</scope>
    <source>
        <strain evidence="2">W744_W776</strain>
    </source>
</reference>
<dbReference type="Proteomes" id="UP000827092">
    <property type="component" value="Unassembled WGS sequence"/>
</dbReference>
<feature type="transmembrane region" description="Helical" evidence="1">
    <location>
        <begin position="23"/>
        <end position="40"/>
    </location>
</feature>
<evidence type="ECO:0000313" key="2">
    <source>
        <dbReference type="EMBL" id="KAG8187786.1"/>
    </source>
</evidence>
<evidence type="ECO:0000313" key="3">
    <source>
        <dbReference type="Proteomes" id="UP000827092"/>
    </source>
</evidence>